<dbReference type="GO" id="GO:0008270">
    <property type="term" value="F:zinc ion binding"/>
    <property type="evidence" value="ECO:0007669"/>
    <property type="project" value="UniProtKB-KW"/>
</dbReference>
<keyword evidence="1 9" id="KW-0479">Metal-binding</keyword>
<dbReference type="Pfam" id="PF02701">
    <property type="entry name" value="Zn_ribbon_Dof"/>
    <property type="match status" value="1"/>
</dbReference>
<name>A0AAW1LZB6_SAPOF</name>
<proteinExistence type="predicted"/>
<dbReference type="PANTHER" id="PTHR31992:SF351">
    <property type="entry name" value="DOF ZINC FINGER PROTEIN"/>
    <property type="match status" value="1"/>
</dbReference>
<dbReference type="Proteomes" id="UP001443914">
    <property type="component" value="Unassembled WGS sequence"/>
</dbReference>
<keyword evidence="13" id="KW-1185">Reference proteome</keyword>
<gene>
    <name evidence="12" type="ORF">RND81_03G100700</name>
</gene>
<evidence type="ECO:0000256" key="6">
    <source>
        <dbReference type="ARBA" id="ARBA00023163"/>
    </source>
</evidence>
<dbReference type="InterPro" id="IPR003851">
    <property type="entry name" value="Znf_Dof"/>
</dbReference>
<dbReference type="EMBL" id="JBDFQZ010000003">
    <property type="protein sequence ID" value="KAK9741370.1"/>
    <property type="molecule type" value="Genomic_DNA"/>
</dbReference>
<keyword evidence="3 9" id="KW-0862">Zinc</keyword>
<feature type="compositionally biased region" description="Gly residues" evidence="10">
    <location>
        <begin position="49"/>
        <end position="59"/>
    </location>
</feature>
<evidence type="ECO:0000256" key="4">
    <source>
        <dbReference type="ARBA" id="ARBA00023015"/>
    </source>
</evidence>
<protein>
    <recommendedName>
        <fullName evidence="9">Dof zinc finger protein</fullName>
    </recommendedName>
</protein>
<dbReference type="GO" id="GO:0003700">
    <property type="term" value="F:DNA-binding transcription factor activity"/>
    <property type="evidence" value="ECO:0007669"/>
    <property type="project" value="UniProtKB-UniRule"/>
</dbReference>
<evidence type="ECO:0000313" key="12">
    <source>
        <dbReference type="EMBL" id="KAK9741370.1"/>
    </source>
</evidence>
<keyword evidence="6 9" id="KW-0804">Transcription</keyword>
<evidence type="ECO:0000259" key="11">
    <source>
        <dbReference type="PROSITE" id="PS50884"/>
    </source>
</evidence>
<organism evidence="12 13">
    <name type="scientific">Saponaria officinalis</name>
    <name type="common">Common soapwort</name>
    <name type="synonym">Lychnis saponaria</name>
    <dbReference type="NCBI Taxonomy" id="3572"/>
    <lineage>
        <taxon>Eukaryota</taxon>
        <taxon>Viridiplantae</taxon>
        <taxon>Streptophyta</taxon>
        <taxon>Embryophyta</taxon>
        <taxon>Tracheophyta</taxon>
        <taxon>Spermatophyta</taxon>
        <taxon>Magnoliopsida</taxon>
        <taxon>eudicotyledons</taxon>
        <taxon>Gunneridae</taxon>
        <taxon>Pentapetalae</taxon>
        <taxon>Caryophyllales</taxon>
        <taxon>Caryophyllaceae</taxon>
        <taxon>Caryophylleae</taxon>
        <taxon>Saponaria</taxon>
    </lineage>
</organism>
<dbReference type="InterPro" id="IPR045174">
    <property type="entry name" value="Dof"/>
</dbReference>
<dbReference type="GO" id="GO:0003677">
    <property type="term" value="F:DNA binding"/>
    <property type="evidence" value="ECO:0007669"/>
    <property type="project" value="UniProtKB-UniRule"/>
</dbReference>
<keyword evidence="2 8" id="KW-0863">Zinc-finger</keyword>
<feature type="compositionally biased region" description="Polar residues" evidence="10">
    <location>
        <begin position="148"/>
        <end position="167"/>
    </location>
</feature>
<feature type="domain" description="Dof-type" evidence="11">
    <location>
        <begin position="84"/>
        <end position="138"/>
    </location>
</feature>
<evidence type="ECO:0000256" key="8">
    <source>
        <dbReference type="PROSITE-ProRule" id="PRU00071"/>
    </source>
</evidence>
<dbReference type="AlphaFoldDB" id="A0AAW1LZB6"/>
<accession>A0AAW1LZB6</accession>
<keyword evidence="7 8" id="KW-0539">Nucleus</keyword>
<evidence type="ECO:0000256" key="9">
    <source>
        <dbReference type="RuleBase" id="RU369094"/>
    </source>
</evidence>
<reference evidence="12" key="1">
    <citation type="submission" date="2024-03" db="EMBL/GenBank/DDBJ databases">
        <title>WGS assembly of Saponaria officinalis var. Norfolk2.</title>
        <authorList>
            <person name="Jenkins J."/>
            <person name="Shu S."/>
            <person name="Grimwood J."/>
            <person name="Barry K."/>
            <person name="Goodstein D."/>
            <person name="Schmutz J."/>
            <person name="Leebens-Mack J."/>
            <person name="Osbourn A."/>
        </authorList>
    </citation>
    <scope>NUCLEOTIDE SEQUENCE [LARGE SCALE GENOMIC DNA]</scope>
    <source>
        <strain evidence="12">JIC</strain>
    </source>
</reference>
<comment type="subcellular location">
    <subcellularLocation>
        <location evidence="8 9">Nucleus</location>
    </subcellularLocation>
</comment>
<feature type="region of interest" description="Disordered" evidence="10">
    <location>
        <begin position="128"/>
        <end position="175"/>
    </location>
</feature>
<keyword evidence="4 9" id="KW-0805">Transcription regulation</keyword>
<keyword evidence="5 8" id="KW-0238">DNA-binding</keyword>
<evidence type="ECO:0000256" key="5">
    <source>
        <dbReference type="ARBA" id="ARBA00023125"/>
    </source>
</evidence>
<comment type="function">
    <text evidence="9">Transcription factor that binds specifically to a 5'-AA[AG]G-3' consensus core sequence.</text>
</comment>
<evidence type="ECO:0000256" key="10">
    <source>
        <dbReference type="SAM" id="MobiDB-lite"/>
    </source>
</evidence>
<evidence type="ECO:0000256" key="1">
    <source>
        <dbReference type="ARBA" id="ARBA00022723"/>
    </source>
</evidence>
<evidence type="ECO:0000256" key="3">
    <source>
        <dbReference type="ARBA" id="ARBA00022833"/>
    </source>
</evidence>
<evidence type="ECO:0000313" key="13">
    <source>
        <dbReference type="Proteomes" id="UP001443914"/>
    </source>
</evidence>
<feature type="region of interest" description="Disordered" evidence="10">
    <location>
        <begin position="34"/>
        <end position="65"/>
    </location>
</feature>
<comment type="caution">
    <text evidence="12">The sequence shown here is derived from an EMBL/GenBank/DDBJ whole genome shotgun (WGS) entry which is preliminary data.</text>
</comment>
<dbReference type="PROSITE" id="PS50884">
    <property type="entry name" value="ZF_DOF_2"/>
    <property type="match status" value="1"/>
</dbReference>
<evidence type="ECO:0000256" key="2">
    <source>
        <dbReference type="ARBA" id="ARBA00022771"/>
    </source>
</evidence>
<evidence type="ECO:0000256" key="7">
    <source>
        <dbReference type="ARBA" id="ARBA00023242"/>
    </source>
</evidence>
<dbReference type="PROSITE" id="PS01361">
    <property type="entry name" value="ZF_DOF_1"/>
    <property type="match status" value="1"/>
</dbReference>
<dbReference type="GO" id="GO:0005634">
    <property type="term" value="C:nucleus"/>
    <property type="evidence" value="ECO:0007669"/>
    <property type="project" value="UniProtKB-SubCell"/>
</dbReference>
<dbReference type="PANTHER" id="PTHR31992">
    <property type="entry name" value="DOF ZINC FINGER PROTEIN DOF1.4-RELATED"/>
    <property type="match status" value="1"/>
</dbReference>
<sequence length="332" mass="36231">MVFSSLPLYHLDPQANWHHQQLNEQQQQILHQTHHEGMVSPPQPAPASQGGGGGCGGSVTGSIKPNSMVDRARQAQLPLPEAGLKCPRCESTNTKFCYFNNYNLSQPRHFCKTCRRYWTRGGSLRNVPVGGASRRTAKRSKARPGGTPTVTITNGGGSRSLTAQIGGSNSSSNNNNNNSCSTSLFMSHNSNMPQLPFYPSLHHFGNSNPNNIGLNLLNNGGAEMEFPNLLASFEGLGRMNNGMHHYPFENSSLGNLINHSLQSKPPSDIDREVMDQMSSAKIEDSRRVNLSKEFALLQGNAQNQFDWNTQVWTNTNDLSGFASPSSNGHLLG</sequence>